<dbReference type="Gene3D" id="4.10.60.10">
    <property type="entry name" value="Zinc finger, CCHC-type"/>
    <property type="match status" value="1"/>
</dbReference>
<dbReference type="EMBL" id="CM003606">
    <property type="protein sequence ID" value="KYP68556.1"/>
    <property type="molecule type" value="Genomic_DNA"/>
</dbReference>
<dbReference type="Pfam" id="PF13976">
    <property type="entry name" value="gag_pre-integrs"/>
    <property type="match status" value="1"/>
</dbReference>
<dbReference type="InterPro" id="IPR039537">
    <property type="entry name" value="Retrotran_Ty1/copia-like"/>
</dbReference>
<keyword evidence="1" id="KW-0645">Protease</keyword>
<reference evidence="3 4" key="1">
    <citation type="journal article" date="2012" name="Nat. Biotechnol.">
        <title>Draft genome sequence of pigeonpea (Cajanus cajan), an orphan legume crop of resource-poor farmers.</title>
        <authorList>
            <person name="Varshney R.K."/>
            <person name="Chen W."/>
            <person name="Li Y."/>
            <person name="Bharti A.K."/>
            <person name="Saxena R.K."/>
            <person name="Schlueter J.A."/>
            <person name="Donoghue M.T."/>
            <person name="Azam S."/>
            <person name="Fan G."/>
            <person name="Whaley A.M."/>
            <person name="Farmer A.D."/>
            <person name="Sheridan J."/>
            <person name="Iwata A."/>
            <person name="Tuteja R."/>
            <person name="Penmetsa R.V."/>
            <person name="Wu W."/>
            <person name="Upadhyaya H.D."/>
            <person name="Yang S.P."/>
            <person name="Shah T."/>
            <person name="Saxena K.B."/>
            <person name="Michael T."/>
            <person name="McCombie W.R."/>
            <person name="Yang B."/>
            <person name="Zhang G."/>
            <person name="Yang H."/>
            <person name="Wang J."/>
            <person name="Spillane C."/>
            <person name="Cook D.R."/>
            <person name="May G.D."/>
            <person name="Xu X."/>
            <person name="Jackson S.A."/>
        </authorList>
    </citation>
    <scope>NUCLEOTIDE SEQUENCE [LARGE SCALE GENOMIC DNA]</scope>
    <source>
        <strain evidence="4">cv. Asha</strain>
    </source>
</reference>
<protein>
    <submittedName>
        <fullName evidence="3">Retrovirus-related Pol polyprotein from transposon TNT 1-94</fullName>
    </submittedName>
</protein>
<dbReference type="InterPro" id="IPR025724">
    <property type="entry name" value="GAG-pre-integrase_dom"/>
</dbReference>
<dbReference type="SMART" id="SM00343">
    <property type="entry name" value="ZnF_C2HC"/>
    <property type="match status" value="2"/>
</dbReference>
<evidence type="ECO:0000259" key="2">
    <source>
        <dbReference type="PROSITE" id="PS50994"/>
    </source>
</evidence>
<dbReference type="Pfam" id="PF14223">
    <property type="entry name" value="Retrotran_gag_2"/>
    <property type="match status" value="1"/>
</dbReference>
<dbReference type="PROSITE" id="PS50994">
    <property type="entry name" value="INTEGRASE"/>
    <property type="match status" value="1"/>
</dbReference>
<dbReference type="InterPro" id="IPR001584">
    <property type="entry name" value="Integrase_cat-core"/>
</dbReference>
<dbReference type="GO" id="GO:0008233">
    <property type="term" value="F:peptidase activity"/>
    <property type="evidence" value="ECO:0007669"/>
    <property type="project" value="UniProtKB-KW"/>
</dbReference>
<name>A0A151TNI1_CAJCA</name>
<sequence>MDAESNFSQVAPPVFDGDNYDRWAVKMEAYLEALDLWEAVEAEYEVLLLLNNPTVAQIKMHKERKTRKAKAKTCLFAGVSQTIFTRIMTLKSAKEIWDEYAGDERIRSMQVLNLMREFELQRMKESEKIKEYSDKLLGIANKIRLLGSNFPDSRIVEKILVTVPEKYEASIASLENTRDLSKITFAEVLHAFQAQEQRSLMREDHAVEGALLVKSQQAKNYKKNYPASSYDKGKGGKKSYPPCQHCGKMGHAPFKCWQRPDAKCNKCNQMGHEAIICKSKNQQQEEEAKPADQEEEDQLFVATCFLSSESSESWLIDSSCTNHMTFNKALFRDLRPTNVTKVRIGNGDHISVKGKGTIAITSCTGTKFIHDVFLVPEIDQNLLSVGQLIEKGFKVVFEDKYCLIKDAASQDMFKVKMKGKSFALNPLEEEQVVFSLKENVTEIWHKRLGHYHHQGLLQMSEKGLALDIPVLEDQTSNCKACQFGKQNRKPFSKTAWRASRKLQLIHTDVARPQRTPSLKGNLYYVLFIDDFTRMCWIFFFKNKSEVAGIFWKFKAKVENEIGFKIQILRSDNGTEYTYEKFNQFCEDSSIEHQLTAPYTPQQNGVSERRNRYILEMTRCMLYEKNLPKEFWAEAASTTTFLQNRLPTKALNDQTPFEVWHGYKPSMKFLKIFGCLCFTHVPQSKRDKLDKRASPGIFIGYSTVSKAYKIFQPQTGKIIISSNVHFLEDEEWNWDDKRKTNLVSTDGKFKSLASNTRQNEDESWQNELLDDDLVRGTRLLSEIYERCNISVCEPADYEEAKKSPNWRAAMKEELSMIEKN</sequence>
<dbReference type="Gene3D" id="3.30.420.10">
    <property type="entry name" value="Ribonuclease H-like superfamily/Ribonuclease H"/>
    <property type="match status" value="1"/>
</dbReference>
<dbReference type="InterPro" id="IPR001878">
    <property type="entry name" value="Znf_CCHC"/>
</dbReference>
<dbReference type="AlphaFoldDB" id="A0A151TNI1"/>
<feature type="domain" description="Integrase catalytic" evidence="2">
    <location>
        <begin position="497"/>
        <end position="663"/>
    </location>
</feature>
<dbReference type="Pfam" id="PF00665">
    <property type="entry name" value="rve"/>
    <property type="match status" value="1"/>
</dbReference>
<dbReference type="PANTHER" id="PTHR42648:SF18">
    <property type="entry name" value="RETROTRANSPOSON, UNCLASSIFIED-LIKE PROTEIN"/>
    <property type="match status" value="1"/>
</dbReference>
<dbReference type="InterPro" id="IPR057670">
    <property type="entry name" value="SH3_retrovirus"/>
</dbReference>
<dbReference type="Proteomes" id="UP000075243">
    <property type="component" value="Chromosome 4"/>
</dbReference>
<dbReference type="Pfam" id="PF25597">
    <property type="entry name" value="SH3_retrovirus"/>
    <property type="match status" value="1"/>
</dbReference>
<dbReference type="PANTHER" id="PTHR42648">
    <property type="entry name" value="TRANSPOSASE, PUTATIVE-RELATED"/>
    <property type="match status" value="1"/>
</dbReference>
<dbReference type="SUPFAM" id="SSF53098">
    <property type="entry name" value="Ribonuclease H-like"/>
    <property type="match status" value="1"/>
</dbReference>
<dbReference type="InterPro" id="IPR036875">
    <property type="entry name" value="Znf_CCHC_sf"/>
</dbReference>
<dbReference type="SUPFAM" id="SSF57756">
    <property type="entry name" value="Retrovirus zinc finger-like domains"/>
    <property type="match status" value="1"/>
</dbReference>
<organism evidence="3 4">
    <name type="scientific">Cajanus cajan</name>
    <name type="common">Pigeon pea</name>
    <name type="synonym">Cajanus indicus</name>
    <dbReference type="NCBI Taxonomy" id="3821"/>
    <lineage>
        <taxon>Eukaryota</taxon>
        <taxon>Viridiplantae</taxon>
        <taxon>Streptophyta</taxon>
        <taxon>Embryophyta</taxon>
        <taxon>Tracheophyta</taxon>
        <taxon>Spermatophyta</taxon>
        <taxon>Magnoliopsida</taxon>
        <taxon>eudicotyledons</taxon>
        <taxon>Gunneridae</taxon>
        <taxon>Pentapetalae</taxon>
        <taxon>rosids</taxon>
        <taxon>fabids</taxon>
        <taxon>Fabales</taxon>
        <taxon>Fabaceae</taxon>
        <taxon>Papilionoideae</taxon>
        <taxon>50 kb inversion clade</taxon>
        <taxon>NPAAA clade</taxon>
        <taxon>indigoferoid/millettioid clade</taxon>
        <taxon>Phaseoleae</taxon>
        <taxon>Cajanus</taxon>
    </lineage>
</organism>
<gene>
    <name evidence="3" type="ORF">KK1_022187</name>
</gene>
<dbReference type="GO" id="GO:0015074">
    <property type="term" value="P:DNA integration"/>
    <property type="evidence" value="ECO:0007669"/>
    <property type="project" value="InterPro"/>
</dbReference>
<dbReference type="GO" id="GO:0008270">
    <property type="term" value="F:zinc ion binding"/>
    <property type="evidence" value="ECO:0007669"/>
    <property type="project" value="InterPro"/>
</dbReference>
<keyword evidence="4" id="KW-1185">Reference proteome</keyword>
<dbReference type="GO" id="GO:0003676">
    <property type="term" value="F:nucleic acid binding"/>
    <property type="evidence" value="ECO:0007669"/>
    <property type="project" value="InterPro"/>
</dbReference>
<dbReference type="InterPro" id="IPR012337">
    <property type="entry name" value="RNaseH-like_sf"/>
</dbReference>
<evidence type="ECO:0000256" key="1">
    <source>
        <dbReference type="ARBA" id="ARBA00022670"/>
    </source>
</evidence>
<evidence type="ECO:0000313" key="3">
    <source>
        <dbReference type="EMBL" id="KYP68556.1"/>
    </source>
</evidence>
<dbReference type="InterPro" id="IPR036397">
    <property type="entry name" value="RNaseH_sf"/>
</dbReference>
<dbReference type="GO" id="GO:0006508">
    <property type="term" value="P:proteolysis"/>
    <property type="evidence" value="ECO:0007669"/>
    <property type="project" value="UniProtKB-KW"/>
</dbReference>
<proteinExistence type="predicted"/>
<accession>A0A151TNI1</accession>
<dbReference type="Pfam" id="PF22936">
    <property type="entry name" value="Pol_BBD"/>
    <property type="match status" value="1"/>
</dbReference>
<dbReference type="InterPro" id="IPR054722">
    <property type="entry name" value="PolX-like_BBD"/>
</dbReference>
<keyword evidence="1" id="KW-0378">Hydrolase</keyword>
<evidence type="ECO:0000313" key="4">
    <source>
        <dbReference type="Proteomes" id="UP000075243"/>
    </source>
</evidence>
<dbReference type="Gramene" id="C.cajan_21551.t">
    <property type="protein sequence ID" value="C.cajan_21551.t"/>
    <property type="gene ID" value="C.cajan_21551"/>
</dbReference>